<proteinExistence type="predicted"/>
<dbReference type="Gene3D" id="3.40.30.10">
    <property type="entry name" value="Glutaredoxin"/>
    <property type="match status" value="1"/>
</dbReference>
<dbReference type="PANTHER" id="PTHR42852:SF17">
    <property type="entry name" value="THIOREDOXIN-LIKE PROTEIN HI_1115"/>
    <property type="match status" value="1"/>
</dbReference>
<dbReference type="PROSITE" id="PS51352">
    <property type="entry name" value="THIOREDOXIN_2"/>
    <property type="match status" value="1"/>
</dbReference>
<name>A0A1Y1QRN3_9GAMM</name>
<organism evidence="2 3">
    <name type="scientific">Thiothrix lacustris</name>
    <dbReference type="NCBI Taxonomy" id="525917"/>
    <lineage>
        <taxon>Bacteria</taxon>
        <taxon>Pseudomonadati</taxon>
        <taxon>Pseudomonadota</taxon>
        <taxon>Gammaproteobacteria</taxon>
        <taxon>Thiotrichales</taxon>
        <taxon>Thiotrichaceae</taxon>
        <taxon>Thiothrix</taxon>
    </lineage>
</organism>
<dbReference type="CDD" id="cd02966">
    <property type="entry name" value="TlpA_like_family"/>
    <property type="match status" value="1"/>
</dbReference>
<dbReference type="Proteomes" id="UP000192491">
    <property type="component" value="Unassembled WGS sequence"/>
</dbReference>
<reference evidence="2 3" key="1">
    <citation type="submission" date="2017-01" db="EMBL/GenBank/DDBJ databases">
        <title>Novel large sulfur bacteria in the metagenomes of groundwater-fed chemosynthetic microbial mats in the Lake Huron basin.</title>
        <authorList>
            <person name="Sharrar A.M."/>
            <person name="Flood B.E."/>
            <person name="Bailey J.V."/>
            <person name="Jones D.S."/>
            <person name="Biddanda B."/>
            <person name="Ruberg S.A."/>
            <person name="Marcus D.N."/>
            <person name="Dick G.J."/>
        </authorList>
    </citation>
    <scope>NUCLEOTIDE SEQUENCE [LARGE SCALE GENOMIC DNA]</scope>
    <source>
        <strain evidence="2">A8</strain>
    </source>
</reference>
<evidence type="ECO:0000313" key="3">
    <source>
        <dbReference type="Proteomes" id="UP000192491"/>
    </source>
</evidence>
<dbReference type="InterPro" id="IPR000866">
    <property type="entry name" value="AhpC/TSA"/>
</dbReference>
<dbReference type="PANTHER" id="PTHR42852">
    <property type="entry name" value="THIOL:DISULFIDE INTERCHANGE PROTEIN DSBE"/>
    <property type="match status" value="1"/>
</dbReference>
<dbReference type="GO" id="GO:0016209">
    <property type="term" value="F:antioxidant activity"/>
    <property type="evidence" value="ECO:0007669"/>
    <property type="project" value="InterPro"/>
</dbReference>
<dbReference type="AlphaFoldDB" id="A0A1Y1QRN3"/>
<dbReference type="InterPro" id="IPR013766">
    <property type="entry name" value="Thioredoxin_domain"/>
</dbReference>
<accession>A0A1Y1QRN3</accession>
<evidence type="ECO:0000313" key="2">
    <source>
        <dbReference type="EMBL" id="OQX12269.1"/>
    </source>
</evidence>
<dbReference type="EMBL" id="MTEJ01000069">
    <property type="protein sequence ID" value="OQX12269.1"/>
    <property type="molecule type" value="Genomic_DNA"/>
</dbReference>
<evidence type="ECO:0000259" key="1">
    <source>
        <dbReference type="PROSITE" id="PS51352"/>
    </source>
</evidence>
<comment type="caution">
    <text evidence="2">The sequence shown here is derived from an EMBL/GenBank/DDBJ whole genome shotgun (WGS) entry which is preliminary data.</text>
</comment>
<feature type="domain" description="Thioredoxin" evidence="1">
    <location>
        <begin position="25"/>
        <end position="166"/>
    </location>
</feature>
<dbReference type="Pfam" id="PF00578">
    <property type="entry name" value="AhpC-TSA"/>
    <property type="match status" value="1"/>
</dbReference>
<dbReference type="InterPro" id="IPR036249">
    <property type="entry name" value="Thioredoxin-like_sf"/>
</dbReference>
<sequence>MKLDIKGLAILALVAGVLAFFLLMPNQGLKSIPANLSVATLEGASLPLDSLKGKPYLLTFWSTSCPGCVKEIPALQALHQQHQNDGFRIIGVAMSYDEMPAIQAMRTQKGMEYTIAYDQTGALAQQFDVRVTPTSFLIAPDGKIAMQRLGEWDHAELEKKILELLKG</sequence>
<dbReference type="SUPFAM" id="SSF52833">
    <property type="entry name" value="Thioredoxin-like"/>
    <property type="match status" value="1"/>
</dbReference>
<protein>
    <submittedName>
        <fullName evidence="2">Redoxin domain protein</fullName>
    </submittedName>
</protein>
<gene>
    <name evidence="2" type="ORF">BWK73_15350</name>
</gene>
<dbReference type="InterPro" id="IPR050553">
    <property type="entry name" value="Thioredoxin_ResA/DsbE_sf"/>
</dbReference>
<dbReference type="GO" id="GO:0016491">
    <property type="term" value="F:oxidoreductase activity"/>
    <property type="evidence" value="ECO:0007669"/>
    <property type="project" value="InterPro"/>
</dbReference>